<gene>
    <name evidence="2" type="ORF">K0M31_001849</name>
</gene>
<keyword evidence="3" id="KW-1185">Reference proteome</keyword>
<protein>
    <submittedName>
        <fullName evidence="2">Uncharacterized protein</fullName>
    </submittedName>
</protein>
<evidence type="ECO:0000313" key="2">
    <source>
        <dbReference type="EMBL" id="KAK1137337.1"/>
    </source>
</evidence>
<proteinExistence type="predicted"/>
<name>A0AA40GGC7_9HYME</name>
<dbReference type="Proteomes" id="UP001177670">
    <property type="component" value="Unassembled WGS sequence"/>
</dbReference>
<dbReference type="AlphaFoldDB" id="A0AA40GGC7"/>
<comment type="caution">
    <text evidence="2">The sequence shown here is derived from an EMBL/GenBank/DDBJ whole genome shotgun (WGS) entry which is preliminary data.</text>
</comment>
<evidence type="ECO:0000256" key="1">
    <source>
        <dbReference type="SAM" id="MobiDB-lite"/>
    </source>
</evidence>
<dbReference type="EMBL" id="JAHYIQ010000001">
    <property type="protein sequence ID" value="KAK1137337.1"/>
    <property type="molecule type" value="Genomic_DNA"/>
</dbReference>
<feature type="region of interest" description="Disordered" evidence="1">
    <location>
        <begin position="1"/>
        <end position="51"/>
    </location>
</feature>
<evidence type="ECO:0000313" key="3">
    <source>
        <dbReference type="Proteomes" id="UP001177670"/>
    </source>
</evidence>
<sequence length="51" mass="5430">MPNTGTLNLQQGDDYEGNRRKKQGEGDVEETVPDAVLGVTSPLVEDSAVAQ</sequence>
<reference evidence="2" key="1">
    <citation type="submission" date="2021-10" db="EMBL/GenBank/DDBJ databases">
        <title>Melipona bicolor Genome sequencing and assembly.</title>
        <authorList>
            <person name="Araujo N.S."/>
            <person name="Arias M.C."/>
        </authorList>
    </citation>
    <scope>NUCLEOTIDE SEQUENCE</scope>
    <source>
        <strain evidence="2">USP_2M_L1-L4_2017</strain>
        <tissue evidence="2">Whole body</tissue>
    </source>
</reference>
<accession>A0AA40GGC7</accession>
<organism evidence="2 3">
    <name type="scientific">Melipona bicolor</name>
    <dbReference type="NCBI Taxonomy" id="60889"/>
    <lineage>
        <taxon>Eukaryota</taxon>
        <taxon>Metazoa</taxon>
        <taxon>Ecdysozoa</taxon>
        <taxon>Arthropoda</taxon>
        <taxon>Hexapoda</taxon>
        <taxon>Insecta</taxon>
        <taxon>Pterygota</taxon>
        <taxon>Neoptera</taxon>
        <taxon>Endopterygota</taxon>
        <taxon>Hymenoptera</taxon>
        <taxon>Apocrita</taxon>
        <taxon>Aculeata</taxon>
        <taxon>Apoidea</taxon>
        <taxon>Anthophila</taxon>
        <taxon>Apidae</taxon>
        <taxon>Melipona</taxon>
    </lineage>
</organism>
<feature type="compositionally biased region" description="Polar residues" evidence="1">
    <location>
        <begin position="1"/>
        <end position="11"/>
    </location>
</feature>